<evidence type="ECO:0000313" key="2">
    <source>
        <dbReference type="Proteomes" id="UP000008311"/>
    </source>
</evidence>
<accession>B9SFC6</accession>
<sequence>MGTMGYMIWFSLREIDKKTGCYISGGRRRLRLNELRRKEQLDKPIRMILCLRRIYLEEASAPLDSSNFDSLVIEEIV</sequence>
<gene>
    <name evidence="1" type="ORF">RCOM_1096280</name>
</gene>
<dbReference type="AlphaFoldDB" id="B9SFC6"/>
<proteinExistence type="predicted"/>
<evidence type="ECO:0000313" key="1">
    <source>
        <dbReference type="EMBL" id="EEF37714.1"/>
    </source>
</evidence>
<dbReference type="InParanoid" id="B9SFC6"/>
<dbReference type="EMBL" id="EQ973944">
    <property type="protein sequence ID" value="EEF37714.1"/>
    <property type="molecule type" value="Genomic_DNA"/>
</dbReference>
<organism evidence="1 2">
    <name type="scientific">Ricinus communis</name>
    <name type="common">Castor bean</name>
    <dbReference type="NCBI Taxonomy" id="3988"/>
    <lineage>
        <taxon>Eukaryota</taxon>
        <taxon>Viridiplantae</taxon>
        <taxon>Streptophyta</taxon>
        <taxon>Embryophyta</taxon>
        <taxon>Tracheophyta</taxon>
        <taxon>Spermatophyta</taxon>
        <taxon>Magnoliopsida</taxon>
        <taxon>eudicotyledons</taxon>
        <taxon>Gunneridae</taxon>
        <taxon>Pentapetalae</taxon>
        <taxon>rosids</taxon>
        <taxon>fabids</taxon>
        <taxon>Malpighiales</taxon>
        <taxon>Euphorbiaceae</taxon>
        <taxon>Acalyphoideae</taxon>
        <taxon>Acalypheae</taxon>
        <taxon>Ricinus</taxon>
    </lineage>
</organism>
<protein>
    <submittedName>
        <fullName evidence="1">Uncharacterized protein</fullName>
    </submittedName>
</protein>
<dbReference type="Proteomes" id="UP000008311">
    <property type="component" value="Unassembled WGS sequence"/>
</dbReference>
<keyword evidence="2" id="KW-1185">Reference proteome</keyword>
<name>B9SFC6_RICCO</name>
<reference evidence="2" key="1">
    <citation type="journal article" date="2010" name="Nat. Biotechnol.">
        <title>Draft genome sequence of the oilseed species Ricinus communis.</title>
        <authorList>
            <person name="Chan A.P."/>
            <person name="Crabtree J."/>
            <person name="Zhao Q."/>
            <person name="Lorenzi H."/>
            <person name="Orvis J."/>
            <person name="Puiu D."/>
            <person name="Melake-Berhan A."/>
            <person name="Jones K.M."/>
            <person name="Redman J."/>
            <person name="Chen G."/>
            <person name="Cahoon E.B."/>
            <person name="Gedil M."/>
            <person name="Stanke M."/>
            <person name="Haas B.J."/>
            <person name="Wortman J.R."/>
            <person name="Fraser-Liggett C.M."/>
            <person name="Ravel J."/>
            <person name="Rabinowicz P.D."/>
        </authorList>
    </citation>
    <scope>NUCLEOTIDE SEQUENCE [LARGE SCALE GENOMIC DNA]</scope>
    <source>
        <strain evidence="2">cv. Hale</strain>
    </source>
</reference>